<keyword evidence="1" id="KW-0812">Transmembrane</keyword>
<keyword evidence="1" id="KW-0472">Membrane</keyword>
<sequence length="168" mass="18692">MSFRTTVWLAALSGTIAAESLILYYLWRRNKNVMERLQNELEKIRVSLFSLQLKLEAQAQQSVGTEDSRQIVLKSLPLGNFGASEAIQNPSPEPRETVSRVTSLTSDSEYLSAAEEWSPSFSGPQLSLSAYGDVIEAEEATPEILNVRELVMKLTCSCCLIFGDGWKL</sequence>
<dbReference type="WBParaSite" id="ACRNAN_scaffold1583.g20010.t1">
    <property type="protein sequence ID" value="ACRNAN_scaffold1583.g20010.t1"/>
    <property type="gene ID" value="ACRNAN_scaffold1583.g20010"/>
</dbReference>
<reference evidence="3" key="1">
    <citation type="submission" date="2022-11" db="UniProtKB">
        <authorList>
            <consortium name="WormBaseParasite"/>
        </authorList>
    </citation>
    <scope>IDENTIFICATION</scope>
</reference>
<proteinExistence type="predicted"/>
<evidence type="ECO:0000313" key="2">
    <source>
        <dbReference type="Proteomes" id="UP000887540"/>
    </source>
</evidence>
<accession>A0A914CZW3</accession>
<keyword evidence="1" id="KW-1133">Transmembrane helix</keyword>
<dbReference type="AlphaFoldDB" id="A0A914CZW3"/>
<evidence type="ECO:0000256" key="1">
    <source>
        <dbReference type="SAM" id="Phobius"/>
    </source>
</evidence>
<name>A0A914CZW3_9BILA</name>
<keyword evidence="2" id="KW-1185">Reference proteome</keyword>
<organism evidence="2 3">
    <name type="scientific">Acrobeloides nanus</name>
    <dbReference type="NCBI Taxonomy" id="290746"/>
    <lineage>
        <taxon>Eukaryota</taxon>
        <taxon>Metazoa</taxon>
        <taxon>Ecdysozoa</taxon>
        <taxon>Nematoda</taxon>
        <taxon>Chromadorea</taxon>
        <taxon>Rhabditida</taxon>
        <taxon>Tylenchina</taxon>
        <taxon>Cephalobomorpha</taxon>
        <taxon>Cephaloboidea</taxon>
        <taxon>Cephalobidae</taxon>
        <taxon>Acrobeloides</taxon>
    </lineage>
</organism>
<dbReference type="Proteomes" id="UP000887540">
    <property type="component" value="Unplaced"/>
</dbReference>
<protein>
    <submittedName>
        <fullName evidence="3">Uncharacterized protein</fullName>
    </submittedName>
</protein>
<evidence type="ECO:0000313" key="3">
    <source>
        <dbReference type="WBParaSite" id="ACRNAN_scaffold1583.g20010.t1"/>
    </source>
</evidence>
<feature type="transmembrane region" description="Helical" evidence="1">
    <location>
        <begin position="6"/>
        <end position="27"/>
    </location>
</feature>